<dbReference type="AlphaFoldDB" id="A0A7S3LIM7"/>
<sequence length="110" mass="12252">MALIGYGVALNFYLLTYGGLLSSKVIRSCGWTELTVLVSGASQSLNGFFRPHSPKDEALVLVVLILVLGAYVAGFSPYSMPFVFRVCWSSRQYLFSIKRKQHSEKANRNL</sequence>
<proteinExistence type="predicted"/>
<accession>A0A7S3LIM7</accession>
<keyword evidence="1" id="KW-1133">Transmembrane helix</keyword>
<reference evidence="2" key="1">
    <citation type="submission" date="2021-01" db="EMBL/GenBank/DDBJ databases">
        <authorList>
            <person name="Corre E."/>
            <person name="Pelletier E."/>
            <person name="Niang G."/>
            <person name="Scheremetjew M."/>
            <person name="Finn R."/>
            <person name="Kale V."/>
            <person name="Holt S."/>
            <person name="Cochrane G."/>
            <person name="Meng A."/>
            <person name="Brown T."/>
            <person name="Cohen L."/>
        </authorList>
    </citation>
    <scope>NUCLEOTIDE SEQUENCE</scope>
    <source>
        <strain evidence="2">GSBS06</strain>
    </source>
</reference>
<keyword evidence="1" id="KW-0812">Transmembrane</keyword>
<name>A0A7S3LIM7_9STRA</name>
<gene>
    <name evidence="2" type="ORF">ASTO00021_LOCUS2800</name>
</gene>
<keyword evidence="1" id="KW-0472">Membrane</keyword>
<evidence type="ECO:0000313" key="2">
    <source>
        <dbReference type="EMBL" id="CAE0432474.1"/>
    </source>
</evidence>
<feature type="transmembrane region" description="Helical" evidence="1">
    <location>
        <begin position="58"/>
        <end position="84"/>
    </location>
</feature>
<dbReference type="EMBL" id="HBIN01004022">
    <property type="protein sequence ID" value="CAE0432474.1"/>
    <property type="molecule type" value="Transcribed_RNA"/>
</dbReference>
<evidence type="ECO:0000256" key="1">
    <source>
        <dbReference type="SAM" id="Phobius"/>
    </source>
</evidence>
<protein>
    <submittedName>
        <fullName evidence="2">Uncharacterized protein</fullName>
    </submittedName>
</protein>
<organism evidence="2">
    <name type="scientific">Aplanochytrium stocchinoi</name>
    <dbReference type="NCBI Taxonomy" id="215587"/>
    <lineage>
        <taxon>Eukaryota</taxon>
        <taxon>Sar</taxon>
        <taxon>Stramenopiles</taxon>
        <taxon>Bigyra</taxon>
        <taxon>Labyrinthulomycetes</taxon>
        <taxon>Thraustochytrida</taxon>
        <taxon>Thraustochytriidae</taxon>
        <taxon>Aplanochytrium</taxon>
    </lineage>
</organism>